<dbReference type="EMBL" id="GBXM01047435">
    <property type="protein sequence ID" value="JAH61142.1"/>
    <property type="molecule type" value="Transcribed_RNA"/>
</dbReference>
<dbReference type="GO" id="GO:0004519">
    <property type="term" value="F:endonuclease activity"/>
    <property type="evidence" value="ECO:0007669"/>
    <property type="project" value="UniProtKB-KW"/>
</dbReference>
<keyword evidence="3" id="KW-0540">Nuclease</keyword>
<keyword evidence="1" id="KW-0808">Transferase</keyword>
<reference evidence="9" key="1">
    <citation type="submission" date="2014-11" db="EMBL/GenBank/DDBJ databases">
        <authorList>
            <person name="Amaro Gonzalez C."/>
        </authorList>
    </citation>
    <scope>NUCLEOTIDE SEQUENCE</scope>
</reference>
<dbReference type="GO" id="GO:0016787">
    <property type="term" value="F:hydrolase activity"/>
    <property type="evidence" value="ECO:0007669"/>
    <property type="project" value="UniProtKB-KW"/>
</dbReference>
<proteinExistence type="predicted"/>
<keyword evidence="2" id="KW-0548">Nucleotidyltransferase</keyword>
<accession>A0A0E9U5X0</accession>
<dbReference type="AlphaFoldDB" id="A0A0E9U5X0"/>
<feature type="domain" description="Reverse transcriptase RNase H-like" evidence="8">
    <location>
        <begin position="5"/>
        <end position="64"/>
    </location>
</feature>
<evidence type="ECO:0000256" key="4">
    <source>
        <dbReference type="ARBA" id="ARBA00022759"/>
    </source>
</evidence>
<protein>
    <recommendedName>
        <fullName evidence="8">Reverse transcriptase RNase H-like domain-containing protein</fullName>
    </recommendedName>
</protein>
<evidence type="ECO:0000256" key="6">
    <source>
        <dbReference type="ARBA" id="ARBA00022918"/>
    </source>
</evidence>
<feature type="region of interest" description="Disordered" evidence="7">
    <location>
        <begin position="1"/>
        <end position="26"/>
    </location>
</feature>
<reference evidence="9" key="2">
    <citation type="journal article" date="2015" name="Fish Shellfish Immunol.">
        <title>Early steps in the European eel (Anguilla anguilla)-Vibrio vulnificus interaction in the gills: Role of the RtxA13 toxin.</title>
        <authorList>
            <person name="Callol A."/>
            <person name="Pajuelo D."/>
            <person name="Ebbesson L."/>
            <person name="Teles M."/>
            <person name="MacKenzie S."/>
            <person name="Amaro C."/>
        </authorList>
    </citation>
    <scope>NUCLEOTIDE SEQUENCE</scope>
</reference>
<keyword evidence="6" id="KW-0695">RNA-directed DNA polymerase</keyword>
<dbReference type="Pfam" id="PF17917">
    <property type="entry name" value="RT_RNaseH"/>
    <property type="match status" value="1"/>
</dbReference>
<sequence length="79" mass="8943">MEQRDLLGFMSAHSPQQSRNYSTTRQGGACNHLRSLKIPQYLYGHPFTIVTYHKPLLSLFNEMKAIPQIVSLPESDVGP</sequence>
<keyword evidence="4" id="KW-0255">Endonuclease</keyword>
<keyword evidence="5" id="KW-0378">Hydrolase</keyword>
<evidence type="ECO:0000256" key="2">
    <source>
        <dbReference type="ARBA" id="ARBA00022695"/>
    </source>
</evidence>
<evidence type="ECO:0000259" key="8">
    <source>
        <dbReference type="Pfam" id="PF17917"/>
    </source>
</evidence>
<evidence type="ECO:0000256" key="3">
    <source>
        <dbReference type="ARBA" id="ARBA00022722"/>
    </source>
</evidence>
<feature type="compositionally biased region" description="Polar residues" evidence="7">
    <location>
        <begin position="13"/>
        <end position="26"/>
    </location>
</feature>
<evidence type="ECO:0000256" key="7">
    <source>
        <dbReference type="SAM" id="MobiDB-lite"/>
    </source>
</evidence>
<name>A0A0E9U5X0_ANGAN</name>
<dbReference type="GO" id="GO:0003964">
    <property type="term" value="F:RNA-directed DNA polymerase activity"/>
    <property type="evidence" value="ECO:0007669"/>
    <property type="project" value="UniProtKB-KW"/>
</dbReference>
<dbReference type="InterPro" id="IPR041373">
    <property type="entry name" value="RT_RNaseH"/>
</dbReference>
<evidence type="ECO:0000256" key="1">
    <source>
        <dbReference type="ARBA" id="ARBA00022679"/>
    </source>
</evidence>
<evidence type="ECO:0000313" key="9">
    <source>
        <dbReference type="EMBL" id="JAH61142.1"/>
    </source>
</evidence>
<evidence type="ECO:0000256" key="5">
    <source>
        <dbReference type="ARBA" id="ARBA00022801"/>
    </source>
</evidence>
<organism evidence="9">
    <name type="scientific">Anguilla anguilla</name>
    <name type="common">European freshwater eel</name>
    <name type="synonym">Muraena anguilla</name>
    <dbReference type="NCBI Taxonomy" id="7936"/>
    <lineage>
        <taxon>Eukaryota</taxon>
        <taxon>Metazoa</taxon>
        <taxon>Chordata</taxon>
        <taxon>Craniata</taxon>
        <taxon>Vertebrata</taxon>
        <taxon>Euteleostomi</taxon>
        <taxon>Actinopterygii</taxon>
        <taxon>Neopterygii</taxon>
        <taxon>Teleostei</taxon>
        <taxon>Anguilliformes</taxon>
        <taxon>Anguillidae</taxon>
        <taxon>Anguilla</taxon>
    </lineage>
</organism>